<reference evidence="1" key="1">
    <citation type="journal article" date="2021" name="Microb. Physiol.">
        <title>Proteogenomic Insights into the Physiology of Marine, Sulfate-Reducing, Filamentous Desulfonema limicola and Desulfonema magnum.</title>
        <authorList>
            <person name="Schnaars V."/>
            <person name="Wohlbrand L."/>
            <person name="Scheve S."/>
            <person name="Hinrichs C."/>
            <person name="Reinhardt R."/>
            <person name="Rabus R."/>
        </authorList>
    </citation>
    <scope>NUCLEOTIDE SEQUENCE</scope>
    <source>
        <strain evidence="1">4be13</strain>
    </source>
</reference>
<dbReference type="EMBL" id="CP061800">
    <property type="protein sequence ID" value="QTA89300.1"/>
    <property type="molecule type" value="Genomic_DNA"/>
</dbReference>
<protein>
    <submittedName>
        <fullName evidence="1">Uncharacterized protein</fullName>
    </submittedName>
</protein>
<keyword evidence="2" id="KW-1185">Reference proteome</keyword>
<sequence length="50" mass="5955">MSKNFSYIFFFRGWLRNPAFSFTDGGSFRKKPGFLPRTNIENLWLGTYKL</sequence>
<dbReference type="AlphaFoldDB" id="A0A975BPN6"/>
<name>A0A975BPN6_9BACT</name>
<proteinExistence type="predicted"/>
<evidence type="ECO:0000313" key="2">
    <source>
        <dbReference type="Proteomes" id="UP000663722"/>
    </source>
</evidence>
<gene>
    <name evidence="1" type="ORF">dnm_053500</name>
</gene>
<evidence type="ECO:0000313" key="1">
    <source>
        <dbReference type="EMBL" id="QTA89300.1"/>
    </source>
</evidence>
<dbReference type="KEGG" id="dmm:dnm_053500"/>
<organism evidence="1 2">
    <name type="scientific">Desulfonema magnum</name>
    <dbReference type="NCBI Taxonomy" id="45655"/>
    <lineage>
        <taxon>Bacteria</taxon>
        <taxon>Pseudomonadati</taxon>
        <taxon>Thermodesulfobacteriota</taxon>
        <taxon>Desulfobacteria</taxon>
        <taxon>Desulfobacterales</taxon>
        <taxon>Desulfococcaceae</taxon>
        <taxon>Desulfonema</taxon>
    </lineage>
</organism>
<accession>A0A975BPN6</accession>
<dbReference type="Proteomes" id="UP000663722">
    <property type="component" value="Chromosome"/>
</dbReference>